<dbReference type="Proteomes" id="UP000887565">
    <property type="component" value="Unplaced"/>
</dbReference>
<evidence type="ECO:0000259" key="4">
    <source>
        <dbReference type="SMART" id="SM01141"/>
    </source>
</evidence>
<dbReference type="AlphaFoldDB" id="A0A915IFT7"/>
<dbReference type="InterPro" id="IPR019147">
    <property type="entry name" value="SWAP_N_domain"/>
</dbReference>
<evidence type="ECO:0000256" key="2">
    <source>
        <dbReference type="ARBA" id="ARBA00023187"/>
    </source>
</evidence>
<dbReference type="GO" id="GO:0006397">
    <property type="term" value="P:mRNA processing"/>
    <property type="evidence" value="ECO:0007669"/>
    <property type="project" value="UniProtKB-KW"/>
</dbReference>
<evidence type="ECO:0000256" key="3">
    <source>
        <dbReference type="SAM" id="MobiDB-lite"/>
    </source>
</evidence>
<dbReference type="SMART" id="SM01141">
    <property type="entry name" value="DRY_EERY"/>
    <property type="match status" value="1"/>
</dbReference>
<keyword evidence="1" id="KW-0507">mRNA processing</keyword>
<accession>A0A915IFT7</accession>
<proteinExistence type="predicted"/>
<evidence type="ECO:0000256" key="1">
    <source>
        <dbReference type="ARBA" id="ARBA00022664"/>
    </source>
</evidence>
<reference evidence="6" key="1">
    <citation type="submission" date="2022-11" db="UniProtKB">
        <authorList>
            <consortium name="WormBaseParasite"/>
        </authorList>
    </citation>
    <scope>IDENTIFICATION</scope>
</reference>
<feature type="domain" description="Suppressor of white apricot N-terminal" evidence="4">
    <location>
        <begin position="6"/>
        <end position="67"/>
    </location>
</feature>
<name>A0A915IFT7_ROMCU</name>
<dbReference type="PANTHER" id="PTHR13161:SF4">
    <property type="entry name" value="CLK4-ASSOCIATING SERINE_ARGININE RICH PROTEIN"/>
    <property type="match status" value="1"/>
</dbReference>
<dbReference type="GO" id="GO:0008380">
    <property type="term" value="P:RNA splicing"/>
    <property type="evidence" value="ECO:0007669"/>
    <property type="project" value="UniProtKB-KW"/>
</dbReference>
<protein>
    <submittedName>
        <fullName evidence="6">Suppressor of white apricot N-terminal domain-containing protein</fullName>
    </submittedName>
</protein>
<keyword evidence="2" id="KW-0508">mRNA splicing</keyword>
<dbReference type="InterPro" id="IPR040397">
    <property type="entry name" value="SWAP"/>
</dbReference>
<feature type="region of interest" description="Disordered" evidence="3">
    <location>
        <begin position="251"/>
        <end position="326"/>
    </location>
</feature>
<dbReference type="WBParaSite" id="nRc.2.0.1.t13005-RA">
    <property type="protein sequence ID" value="nRc.2.0.1.t13005-RA"/>
    <property type="gene ID" value="nRc.2.0.1.g13005"/>
</dbReference>
<dbReference type="Pfam" id="PF09750">
    <property type="entry name" value="DRY_EERY"/>
    <property type="match status" value="1"/>
</dbReference>
<evidence type="ECO:0000313" key="6">
    <source>
        <dbReference type="WBParaSite" id="nRc.2.0.1.t13005-RA"/>
    </source>
</evidence>
<evidence type="ECO:0000313" key="5">
    <source>
        <dbReference type="Proteomes" id="UP000887565"/>
    </source>
</evidence>
<feature type="compositionally biased region" description="Low complexity" evidence="3">
    <location>
        <begin position="257"/>
        <end position="269"/>
    </location>
</feature>
<sequence>MKKGALFDKSDYYLNYLYRRPWQGDSSVSIDRFDVRAHLDYIPETKSSAEKSASQRAAINFNYDDPDATSSDTSVFPVRKDAEFAEESSDSQLAPRIKILQANQIFKEPKLLFLQTDWMELWRFFRHLDLWPLSMHGWRISGPSRRFCKTWSKAGDKRLDVSELTTEQCKLLNSMAVKYGMRAGDFSKCMWEDYEEQARIQNLKEIEDERVALAGKQSRRERKLLKEIRIRDRGCVARPLDVLRIDNADNEKTNNRSYSTDSSSSSSESSSDEEIRKTSNKKDEIQFITTFGDPEESDTDEKLNSSSAVKHSDQSDGKNGNSFHSKIDKRLQSTFSSIVETIVAFPQSSPSSNTDFISTNKKISFALPAG</sequence>
<dbReference type="PANTHER" id="PTHR13161">
    <property type="entry name" value="SPLICING FACTOR SUPPRESSOR OF WHITE APRICOT"/>
    <property type="match status" value="1"/>
</dbReference>
<organism evidence="5 6">
    <name type="scientific">Romanomermis culicivorax</name>
    <name type="common">Nematode worm</name>
    <dbReference type="NCBI Taxonomy" id="13658"/>
    <lineage>
        <taxon>Eukaryota</taxon>
        <taxon>Metazoa</taxon>
        <taxon>Ecdysozoa</taxon>
        <taxon>Nematoda</taxon>
        <taxon>Enoplea</taxon>
        <taxon>Dorylaimia</taxon>
        <taxon>Mermithida</taxon>
        <taxon>Mermithoidea</taxon>
        <taxon>Mermithidae</taxon>
        <taxon>Romanomermis</taxon>
    </lineage>
</organism>
<feature type="compositionally biased region" description="Basic and acidic residues" evidence="3">
    <location>
        <begin position="273"/>
        <end position="285"/>
    </location>
</feature>
<keyword evidence="5" id="KW-1185">Reference proteome</keyword>